<keyword evidence="3" id="KW-1185">Reference proteome</keyword>
<evidence type="ECO:0000313" key="3">
    <source>
        <dbReference type="Proteomes" id="UP000595917"/>
    </source>
</evidence>
<accession>A0A7T7XK09</accession>
<evidence type="ECO:0000259" key="1">
    <source>
        <dbReference type="SMART" id="SM00577"/>
    </source>
</evidence>
<dbReference type="Gene3D" id="3.40.50.1000">
    <property type="entry name" value="HAD superfamily/HAD-like"/>
    <property type="match status" value="1"/>
</dbReference>
<name>A0A7T7XK09_9SPIR</name>
<dbReference type="InterPro" id="IPR023214">
    <property type="entry name" value="HAD_sf"/>
</dbReference>
<reference evidence="2" key="1">
    <citation type="submission" date="2021-01" db="EMBL/GenBank/DDBJ databases">
        <title>Description of Breznakiella homolactica.</title>
        <authorList>
            <person name="Song Y."/>
            <person name="Brune A."/>
        </authorList>
    </citation>
    <scope>NUCLEOTIDE SEQUENCE</scope>
    <source>
        <strain evidence="2">RmG30</strain>
    </source>
</reference>
<dbReference type="InterPro" id="IPR036412">
    <property type="entry name" value="HAD-like_sf"/>
</dbReference>
<sequence>MKTENSIHDILKLEQAIATDFAAFYGCQRVKVMKIAIDMDNTLTDELGATLRPGITDFLETLSLKNQLFLWTNSKKARALEILKHHNLRKYFDTIISREDYDPEGKGIPKDLRRYDFDILIDDDPAEIQYNVKNKKTGILVESYRKSKVMDKDELSKIIKKYKL</sequence>
<dbReference type="SMART" id="SM00577">
    <property type="entry name" value="CPDc"/>
    <property type="match status" value="1"/>
</dbReference>
<protein>
    <submittedName>
        <fullName evidence="2">DUF705 domain-containing protein</fullName>
    </submittedName>
</protein>
<dbReference type="CDD" id="cd01427">
    <property type="entry name" value="HAD_like"/>
    <property type="match status" value="1"/>
</dbReference>
<dbReference type="KEGG" id="bhc:JFL75_12640"/>
<proteinExistence type="predicted"/>
<feature type="domain" description="FCP1 homology" evidence="1">
    <location>
        <begin position="31"/>
        <end position="150"/>
    </location>
</feature>
<dbReference type="EMBL" id="CP067089">
    <property type="protein sequence ID" value="QQO07786.1"/>
    <property type="molecule type" value="Genomic_DNA"/>
</dbReference>
<dbReference type="InterPro" id="IPR004274">
    <property type="entry name" value="FCP1_dom"/>
</dbReference>
<gene>
    <name evidence="2" type="ORF">JFL75_12640</name>
</gene>
<dbReference type="SUPFAM" id="SSF56784">
    <property type="entry name" value="HAD-like"/>
    <property type="match status" value="1"/>
</dbReference>
<evidence type="ECO:0000313" key="2">
    <source>
        <dbReference type="EMBL" id="QQO07786.1"/>
    </source>
</evidence>
<dbReference type="Proteomes" id="UP000595917">
    <property type="component" value="Chromosome"/>
</dbReference>
<organism evidence="2 3">
    <name type="scientific">Breznakiella homolactica</name>
    <dbReference type="NCBI Taxonomy" id="2798577"/>
    <lineage>
        <taxon>Bacteria</taxon>
        <taxon>Pseudomonadati</taxon>
        <taxon>Spirochaetota</taxon>
        <taxon>Spirochaetia</taxon>
        <taxon>Spirochaetales</taxon>
        <taxon>Breznakiellaceae</taxon>
        <taxon>Breznakiella</taxon>
    </lineage>
</organism>
<dbReference type="Pfam" id="PF03031">
    <property type="entry name" value="NIF"/>
    <property type="match status" value="1"/>
</dbReference>
<dbReference type="RefSeq" id="WP_215625092.1">
    <property type="nucleotide sequence ID" value="NZ_CP067089.2"/>
</dbReference>
<dbReference type="AlphaFoldDB" id="A0A7T7XK09"/>